<reference evidence="2 3" key="1">
    <citation type="submission" date="2015-07" db="EMBL/GenBank/DDBJ databases">
        <title>Complete genome sequence of Mycobacterium goodii X7B, a facultative thermophilic biodesulfurizing bacterium.</title>
        <authorList>
            <person name="Yu B."/>
            <person name="Li F."/>
            <person name="Xu P."/>
        </authorList>
    </citation>
    <scope>NUCLEOTIDE SEQUENCE [LARGE SCALE GENOMIC DNA]</scope>
    <source>
        <strain evidence="2 3">X7B</strain>
    </source>
</reference>
<dbReference type="OrthoDB" id="4764221at2"/>
<evidence type="ECO:0000313" key="2">
    <source>
        <dbReference type="EMBL" id="AKS34517.1"/>
    </source>
</evidence>
<dbReference type="EMBL" id="CP012150">
    <property type="protein sequence ID" value="AKS34517.1"/>
    <property type="molecule type" value="Genomic_DNA"/>
</dbReference>
<sequence>MTTLQAWLNVSPSSPSAIVGTIRSVVCAPLRVVLPTRPAQPQVPETPLEAPRRLQRGVERC</sequence>
<gene>
    <name evidence="2" type="ORF">AFA91_24445</name>
</gene>
<organism evidence="2 3">
    <name type="scientific">Mycolicibacterium goodii</name>
    <name type="common">Mycobacterium goodii</name>
    <dbReference type="NCBI Taxonomy" id="134601"/>
    <lineage>
        <taxon>Bacteria</taxon>
        <taxon>Bacillati</taxon>
        <taxon>Actinomycetota</taxon>
        <taxon>Actinomycetes</taxon>
        <taxon>Mycobacteriales</taxon>
        <taxon>Mycobacteriaceae</taxon>
        <taxon>Mycolicibacterium</taxon>
    </lineage>
</organism>
<name>A0A0K0XAX9_MYCGD</name>
<feature type="compositionally biased region" description="Basic and acidic residues" evidence="1">
    <location>
        <begin position="50"/>
        <end position="61"/>
    </location>
</feature>
<dbReference type="AlphaFoldDB" id="A0A0K0XAX9"/>
<proteinExistence type="predicted"/>
<dbReference type="KEGG" id="mgo:AFA91_24445"/>
<feature type="region of interest" description="Disordered" evidence="1">
    <location>
        <begin position="39"/>
        <end position="61"/>
    </location>
</feature>
<evidence type="ECO:0000256" key="1">
    <source>
        <dbReference type="SAM" id="MobiDB-lite"/>
    </source>
</evidence>
<dbReference type="Proteomes" id="UP000062255">
    <property type="component" value="Chromosome"/>
</dbReference>
<dbReference type="STRING" id="134601.AFA91_24445"/>
<dbReference type="PATRIC" id="fig|134601.6.peg.5055"/>
<evidence type="ECO:0000313" key="3">
    <source>
        <dbReference type="Proteomes" id="UP000062255"/>
    </source>
</evidence>
<protein>
    <submittedName>
        <fullName evidence="2">Uncharacterized protein</fullName>
    </submittedName>
</protein>
<dbReference type="RefSeq" id="WP_049746973.1">
    <property type="nucleotide sequence ID" value="NZ_CP012150.1"/>
</dbReference>
<accession>A0A0K0XAX9</accession>